<feature type="domain" description="O-methyltransferase C-terminal" evidence="11">
    <location>
        <begin position="145"/>
        <end position="349"/>
    </location>
</feature>
<evidence type="ECO:0000313" key="15">
    <source>
        <dbReference type="Proteomes" id="UP001396334"/>
    </source>
</evidence>
<feature type="compositionally biased region" description="Basic and acidic residues" evidence="10">
    <location>
        <begin position="796"/>
        <end position="810"/>
    </location>
</feature>
<evidence type="ECO:0000256" key="2">
    <source>
        <dbReference type="ARBA" id="ARBA00006164"/>
    </source>
</evidence>
<evidence type="ECO:0000256" key="9">
    <source>
        <dbReference type="ARBA" id="ARBA00023242"/>
    </source>
</evidence>
<dbReference type="Gene3D" id="1.10.10.10">
    <property type="entry name" value="Winged helix-like DNA-binding domain superfamily/Winged helix DNA-binding domain"/>
    <property type="match status" value="1"/>
</dbReference>
<dbReference type="CDD" id="cd02440">
    <property type="entry name" value="AdoMet_MTases"/>
    <property type="match status" value="1"/>
</dbReference>
<keyword evidence="9" id="KW-0539">Nucleus</keyword>
<dbReference type="PANTHER" id="PTHR23142">
    <property type="entry name" value="PRE-MRNA-SPLICING FACTOR 38A-RELATED"/>
    <property type="match status" value="1"/>
</dbReference>
<organism evidence="14 15">
    <name type="scientific">Hibiscus sabdariffa</name>
    <name type="common">roselle</name>
    <dbReference type="NCBI Taxonomy" id="183260"/>
    <lineage>
        <taxon>Eukaryota</taxon>
        <taxon>Viridiplantae</taxon>
        <taxon>Streptophyta</taxon>
        <taxon>Embryophyta</taxon>
        <taxon>Tracheophyta</taxon>
        <taxon>Spermatophyta</taxon>
        <taxon>Magnoliopsida</taxon>
        <taxon>eudicotyledons</taxon>
        <taxon>Gunneridae</taxon>
        <taxon>Pentapetalae</taxon>
        <taxon>rosids</taxon>
        <taxon>malvids</taxon>
        <taxon>Malvales</taxon>
        <taxon>Malvaceae</taxon>
        <taxon>Malvoideae</taxon>
        <taxon>Hibiscus</taxon>
    </lineage>
</organism>
<keyword evidence="3" id="KW-0489">Methyltransferase</keyword>
<reference evidence="14 15" key="1">
    <citation type="journal article" date="2024" name="G3 (Bethesda)">
        <title>Genome assembly of Hibiscus sabdariffa L. provides insights into metabolisms of medicinal natural products.</title>
        <authorList>
            <person name="Kim T."/>
        </authorList>
    </citation>
    <scope>NUCLEOTIDE SEQUENCE [LARGE SCALE GENOMIC DNA]</scope>
    <source>
        <strain evidence="14">TK-2024</strain>
        <tissue evidence="14">Old leaves</tissue>
    </source>
</reference>
<evidence type="ECO:0000256" key="10">
    <source>
        <dbReference type="SAM" id="MobiDB-lite"/>
    </source>
</evidence>
<dbReference type="SUPFAM" id="SSF53335">
    <property type="entry name" value="S-adenosyl-L-methionine-dependent methyltransferases"/>
    <property type="match status" value="1"/>
</dbReference>
<dbReference type="InterPro" id="IPR036388">
    <property type="entry name" value="WH-like_DNA-bd_sf"/>
</dbReference>
<dbReference type="InterPro" id="IPR024767">
    <property type="entry name" value="PRP38_C"/>
</dbReference>
<sequence length="878" mass="99717">MTQGADIGRDTTTGRVVNGEEATVQGQAEILQILDNFVESMALKCVVELGVTDALNSHPHGHNSLMSLSQIAARIPFPNLDMDRLSRVMRFLSCRKVFNATVDKESGETMFGLTDTSKWLLTDNKSESLVPAVLLATHPCAMAAWNCLSTSVAEGGACGFSRAHGLSLYDFQSKNYEYKRVFGEAMACNSRVVMKAVLKYYKDGFNDVGTIVDVGGGSGAAVVEIVEAHPHIKGYNFDLPNVVAGAPKYPNVTHVGGDMFATVPINADAIFLKWILHNWSDEKCVQILENCRKALAEEKGKLIIVEAVVRPESETLFDLETQRYDLKMLVISPSGKERNEDEWKKLLKRGDHMSLAAAMFHIYLCLLWVYCSSSSLQFALTPSPIPNLCQGFQVVMEIQTCGKPIDSLLEKVLCMNILSSDYFKELYRLKTYHEVIDEIYNQVDHVEPWMTGNCRGPSTAFCLLYKFFTMKLTVKQMHGLLKHPDSPYIRAIGFLYLRYAADPKTLWTWFEPYIKDEEEFSPGSSGQMTTMGVYVRDLFLGQGLILNRKSSFRSLLSKCTTYYFDTLFPRIPVPLLRQVVSNLEKMKLPTKTSGSTGDNSRHGSDDTARRPPSVKAALSVSFGQRAPHRASTRDSSPVRRTLPPPPYDRSNGDGVRSPSHRHSQSRDREYSDKDRERERERGRDQDRGRDRDSHRQRDRSRDRDCDRDRNRERERERERRYDYDRRSRYLDKRDIDDSRRYRSRSRDIDERRHYRSRSRSPSMSGNRSRSQSEQGGNSHYDPPQKEGSKASSNLAKLKDLYGDTSDRKGDGSGYERAVNRDSSGEEVIRLGKKRTLVEHSVSGHCAIALARLRLDGWGCKSPLYEDWHIMYTNVSVIC</sequence>
<dbReference type="InterPro" id="IPR005037">
    <property type="entry name" value="PRP38"/>
</dbReference>
<feature type="compositionally biased region" description="Basic and acidic residues" evidence="10">
    <location>
        <begin position="738"/>
        <end position="752"/>
    </location>
</feature>
<evidence type="ECO:0000259" key="11">
    <source>
        <dbReference type="Pfam" id="PF00891"/>
    </source>
</evidence>
<keyword evidence="4" id="KW-0507">mRNA processing</keyword>
<evidence type="ECO:0008006" key="16">
    <source>
        <dbReference type="Google" id="ProtNLM"/>
    </source>
</evidence>
<dbReference type="Pfam" id="PF03371">
    <property type="entry name" value="PRP38"/>
    <property type="match status" value="1"/>
</dbReference>
<evidence type="ECO:0000256" key="1">
    <source>
        <dbReference type="ARBA" id="ARBA00004123"/>
    </source>
</evidence>
<feature type="domain" description="Pre-mRNA-splicing factor 38 C-terminal" evidence="13">
    <location>
        <begin position="591"/>
        <end position="689"/>
    </location>
</feature>
<dbReference type="InterPro" id="IPR012967">
    <property type="entry name" value="COMT_dimerisation"/>
</dbReference>
<dbReference type="Pfam" id="PF00891">
    <property type="entry name" value="Methyltransf_2"/>
    <property type="match status" value="1"/>
</dbReference>
<dbReference type="Pfam" id="PF08100">
    <property type="entry name" value="Dimerisation"/>
    <property type="match status" value="1"/>
</dbReference>
<protein>
    <recommendedName>
        <fullName evidence="16">Pre-mRNA-splicing factor 38</fullName>
    </recommendedName>
</protein>
<evidence type="ECO:0000259" key="12">
    <source>
        <dbReference type="Pfam" id="PF08100"/>
    </source>
</evidence>
<feature type="domain" description="O-methyltransferase dimerisation" evidence="12">
    <location>
        <begin position="32"/>
        <end position="123"/>
    </location>
</feature>
<evidence type="ECO:0000259" key="13">
    <source>
        <dbReference type="Pfam" id="PF12871"/>
    </source>
</evidence>
<dbReference type="Gene3D" id="3.40.50.150">
    <property type="entry name" value="Vaccinia Virus protein VP39"/>
    <property type="match status" value="1"/>
</dbReference>
<keyword evidence="15" id="KW-1185">Reference proteome</keyword>
<keyword evidence="5" id="KW-0808">Transferase</keyword>
<keyword evidence="8" id="KW-0508">mRNA splicing</keyword>
<feature type="region of interest" description="Disordered" evidence="10">
    <location>
        <begin position="587"/>
        <end position="721"/>
    </location>
</feature>
<dbReference type="InterPro" id="IPR016461">
    <property type="entry name" value="COMT-like"/>
</dbReference>
<feature type="compositionally biased region" description="Low complexity" evidence="10">
    <location>
        <begin position="759"/>
        <end position="772"/>
    </location>
</feature>
<dbReference type="InterPro" id="IPR001077">
    <property type="entry name" value="COMT_C"/>
</dbReference>
<accession>A0ABR2RYV2</accession>
<feature type="compositionally biased region" description="Basic and acidic residues" evidence="10">
    <location>
        <begin position="599"/>
        <end position="609"/>
    </location>
</feature>
<dbReference type="SUPFAM" id="SSF46785">
    <property type="entry name" value="Winged helix' DNA-binding domain"/>
    <property type="match status" value="1"/>
</dbReference>
<keyword evidence="6" id="KW-0949">S-adenosyl-L-methionine</keyword>
<dbReference type="Pfam" id="PF12871">
    <property type="entry name" value="PRP38_assoc"/>
    <property type="match status" value="1"/>
</dbReference>
<dbReference type="PROSITE" id="PS51683">
    <property type="entry name" value="SAM_OMT_II"/>
    <property type="match status" value="1"/>
</dbReference>
<gene>
    <name evidence="14" type="ORF">V6N11_001048</name>
</gene>
<proteinExistence type="inferred from homology"/>
<dbReference type="InterPro" id="IPR029063">
    <property type="entry name" value="SAM-dependent_MTases_sf"/>
</dbReference>
<comment type="caution">
    <text evidence="14">The sequence shown here is derived from an EMBL/GenBank/DDBJ whole genome shotgun (WGS) entry which is preliminary data.</text>
</comment>
<keyword evidence="7" id="KW-0747">Spliceosome</keyword>
<dbReference type="Proteomes" id="UP001396334">
    <property type="component" value="Unassembled WGS sequence"/>
</dbReference>
<dbReference type="EMBL" id="JBBPBN010000019">
    <property type="protein sequence ID" value="KAK9018062.1"/>
    <property type="molecule type" value="Genomic_DNA"/>
</dbReference>
<evidence type="ECO:0000256" key="5">
    <source>
        <dbReference type="ARBA" id="ARBA00022679"/>
    </source>
</evidence>
<dbReference type="InterPro" id="IPR036390">
    <property type="entry name" value="WH_DNA-bd_sf"/>
</dbReference>
<comment type="similarity">
    <text evidence="2">Belongs to the PRP38 family.</text>
</comment>
<feature type="compositionally biased region" description="Basic and acidic residues" evidence="10">
    <location>
        <begin position="664"/>
        <end position="721"/>
    </location>
</feature>
<name>A0ABR2RYV2_9ROSI</name>
<evidence type="ECO:0000313" key="14">
    <source>
        <dbReference type="EMBL" id="KAK9018062.1"/>
    </source>
</evidence>
<evidence type="ECO:0000256" key="7">
    <source>
        <dbReference type="ARBA" id="ARBA00022728"/>
    </source>
</evidence>
<evidence type="ECO:0000256" key="6">
    <source>
        <dbReference type="ARBA" id="ARBA00022691"/>
    </source>
</evidence>
<comment type="subcellular location">
    <subcellularLocation>
        <location evidence="1">Nucleus</location>
    </subcellularLocation>
</comment>
<evidence type="ECO:0000256" key="8">
    <source>
        <dbReference type="ARBA" id="ARBA00023187"/>
    </source>
</evidence>
<evidence type="ECO:0000256" key="3">
    <source>
        <dbReference type="ARBA" id="ARBA00022603"/>
    </source>
</evidence>
<evidence type="ECO:0000256" key="4">
    <source>
        <dbReference type="ARBA" id="ARBA00022664"/>
    </source>
</evidence>
<feature type="region of interest" description="Disordered" evidence="10">
    <location>
        <begin position="738"/>
        <end position="825"/>
    </location>
</feature>